<feature type="region of interest" description="Disordered" evidence="1">
    <location>
        <begin position="1"/>
        <end position="22"/>
    </location>
</feature>
<keyword evidence="2" id="KW-0812">Transmembrane</keyword>
<name>I0IAV8_PHYMF</name>
<feature type="compositionally biased region" description="Low complexity" evidence="1">
    <location>
        <begin position="1"/>
        <end position="16"/>
    </location>
</feature>
<protein>
    <recommendedName>
        <fullName evidence="5">DUF502 domain-containing protein</fullName>
    </recommendedName>
</protein>
<dbReference type="OrthoDB" id="9780267at2"/>
<evidence type="ECO:0000256" key="2">
    <source>
        <dbReference type="SAM" id="Phobius"/>
    </source>
</evidence>
<dbReference type="eggNOG" id="COG2928">
    <property type="taxonomic scope" value="Bacteria"/>
</dbReference>
<feature type="region of interest" description="Disordered" evidence="1">
    <location>
        <begin position="317"/>
        <end position="350"/>
    </location>
</feature>
<keyword evidence="4" id="KW-1185">Reference proteome</keyword>
<dbReference type="PANTHER" id="PTHR31876:SF26">
    <property type="entry name" value="PROTEIN LIKE COV 2"/>
    <property type="match status" value="1"/>
</dbReference>
<keyword evidence="2" id="KW-0472">Membrane</keyword>
<evidence type="ECO:0008006" key="5">
    <source>
        <dbReference type="Google" id="ProtNLM"/>
    </source>
</evidence>
<dbReference type="Pfam" id="PF04367">
    <property type="entry name" value="DUF502"/>
    <property type="match status" value="1"/>
</dbReference>
<dbReference type="AlphaFoldDB" id="I0IAV8"/>
<evidence type="ECO:0000256" key="1">
    <source>
        <dbReference type="SAM" id="MobiDB-lite"/>
    </source>
</evidence>
<organism evidence="3 4">
    <name type="scientific">Phycisphaera mikurensis (strain NBRC 102666 / KCTC 22515 / FYK2301M01)</name>
    <dbReference type="NCBI Taxonomy" id="1142394"/>
    <lineage>
        <taxon>Bacteria</taxon>
        <taxon>Pseudomonadati</taxon>
        <taxon>Planctomycetota</taxon>
        <taxon>Phycisphaerae</taxon>
        <taxon>Phycisphaerales</taxon>
        <taxon>Phycisphaeraceae</taxon>
        <taxon>Phycisphaera</taxon>
    </lineage>
</organism>
<reference evidence="3 4" key="1">
    <citation type="submission" date="2012-02" db="EMBL/GenBank/DDBJ databases">
        <title>Complete genome sequence of Phycisphaera mikurensis NBRC 102666.</title>
        <authorList>
            <person name="Ankai A."/>
            <person name="Hosoyama A."/>
            <person name="Terui Y."/>
            <person name="Sekine M."/>
            <person name="Fukai R."/>
            <person name="Kato Y."/>
            <person name="Nakamura S."/>
            <person name="Yamada-Narita S."/>
            <person name="Kawakoshi A."/>
            <person name="Fukunaga Y."/>
            <person name="Yamazaki S."/>
            <person name="Fujita N."/>
        </authorList>
    </citation>
    <scope>NUCLEOTIDE SEQUENCE [LARGE SCALE GENOMIC DNA]</scope>
    <source>
        <strain evidence="4">NBRC 102666 / KCTC 22515 / FYK2301M01</strain>
    </source>
</reference>
<feature type="compositionally biased region" description="Pro residues" evidence="1">
    <location>
        <begin position="338"/>
        <end position="350"/>
    </location>
</feature>
<feature type="compositionally biased region" description="Low complexity" evidence="1">
    <location>
        <begin position="317"/>
        <end position="337"/>
    </location>
</feature>
<dbReference type="InterPro" id="IPR007462">
    <property type="entry name" value="COV1-like"/>
</dbReference>
<proteinExistence type="predicted"/>
<dbReference type="EMBL" id="AP012338">
    <property type="protein sequence ID" value="BAM02396.1"/>
    <property type="molecule type" value="Genomic_DNA"/>
</dbReference>
<dbReference type="KEGG" id="phm:PSMK_02370"/>
<accession>I0IAV8</accession>
<evidence type="ECO:0000313" key="4">
    <source>
        <dbReference type="Proteomes" id="UP000007881"/>
    </source>
</evidence>
<keyword evidence="2" id="KW-1133">Transmembrane helix</keyword>
<dbReference type="HOGENOM" id="CLU_068050_1_1_0"/>
<feature type="transmembrane region" description="Helical" evidence="2">
    <location>
        <begin position="161"/>
        <end position="181"/>
    </location>
</feature>
<dbReference type="PANTHER" id="PTHR31876">
    <property type="entry name" value="COV-LIKE PROTEIN 1"/>
    <property type="match status" value="1"/>
</dbReference>
<evidence type="ECO:0000313" key="3">
    <source>
        <dbReference type="EMBL" id="BAM02396.1"/>
    </source>
</evidence>
<dbReference type="Proteomes" id="UP000007881">
    <property type="component" value="Chromosome"/>
</dbReference>
<gene>
    <name evidence="3" type="ordered locus">PSMK_02370</name>
</gene>
<feature type="transmembrane region" description="Helical" evidence="2">
    <location>
        <begin position="31"/>
        <end position="56"/>
    </location>
</feature>
<dbReference type="RefSeq" id="WP_014435616.1">
    <property type="nucleotide sequence ID" value="NC_017080.1"/>
</dbReference>
<sequence length="350" mass="38391">MEGPQTPQTAPPEAAAVSPGKPRRRDGFRRLFIRGLAIVLPTVLTIWLLSIAYGFVDQRIGAPINAGLREVVIRFSEWPPAAADDYRATFDRLPQEIRDDWEDVLERYAASRDRTINQLPAGDVRARQLEWQQELPIAKRLARRHAFIELWDDANLGGWPVLNLIGVVLAIVLVYILGAFLSRSIGKRLWKIGEGYIQRVPLVGRVYPAFKQITDFVFGDETEEKLSFNRVVAVEYPRRGLWSVGMVTGNTLRTIQDAAGRECLTVFVPSSPTPFTGYVITTPVDETVELPITVEDALKFAVSGGVVVPPAELIDTPTGTAGRRPAAAFAPATAPADAPTPPPPAPSLPA</sequence>
<dbReference type="STRING" id="1142394.PSMK_02370"/>